<dbReference type="SUPFAM" id="SSF88659">
    <property type="entry name" value="Sigma3 and sigma4 domains of RNA polymerase sigma factors"/>
    <property type="match status" value="1"/>
</dbReference>
<feature type="domain" description="RNA polymerase sigma-70 region 4" evidence="1">
    <location>
        <begin position="18"/>
        <end position="56"/>
    </location>
</feature>
<keyword evidence="3" id="KW-1185">Reference proteome</keyword>
<dbReference type="InterPro" id="IPR007630">
    <property type="entry name" value="RNA_pol_sigma70_r4"/>
</dbReference>
<name>A0A7Y7IJS6_9MICC</name>
<accession>A0A7Y7IJS6</accession>
<dbReference type="GO" id="GO:0003700">
    <property type="term" value="F:DNA-binding transcription factor activity"/>
    <property type="evidence" value="ECO:0007669"/>
    <property type="project" value="InterPro"/>
</dbReference>
<sequence length="343" mass="37545">MSEATDRNMTMTTTTELNREQRDAAMVERYADGETLDAIGQSYGITRERVRQIIAKVGGASAEESRQKRMAARESTARAASEAFLAEYGEVSRRMARKGVVRSDVILKLQALYPAIDVDLAEDALRESSIVFDKIQVDDIFSKEAVAAGVWYLFGADIGLSPDPAWAVVNLDLSLMSELRAALGSAEATDNDIATILGVIGAAQRHLSSNPDASITGKRYGELRDELVVALGLVSRQGAFPWPPTRQTVMKRFGGWNEALDEMGIGTTTQGRPKGLLKFTRDDYTDAVRDYYAFATDAQTNATYAAYEDWVKQDVAMGRSRPSGASVRNVYGTWADAVRSVQD</sequence>
<dbReference type="AlphaFoldDB" id="A0A7Y7IJS6"/>
<reference evidence="2 3" key="1">
    <citation type="submission" date="2020-02" db="EMBL/GenBank/DDBJ databases">
        <title>Genome sequence of strain AETb3-4.</title>
        <authorList>
            <person name="Gao J."/>
            <person name="Zhang X."/>
        </authorList>
    </citation>
    <scope>NUCLEOTIDE SEQUENCE [LARGE SCALE GENOMIC DNA]</scope>
    <source>
        <strain evidence="2 3">AETb3-4</strain>
    </source>
</reference>
<organism evidence="2 3">
    <name type="scientific">Arthrobacter wenxiniae</name>
    <dbReference type="NCBI Taxonomy" id="2713570"/>
    <lineage>
        <taxon>Bacteria</taxon>
        <taxon>Bacillati</taxon>
        <taxon>Actinomycetota</taxon>
        <taxon>Actinomycetes</taxon>
        <taxon>Micrococcales</taxon>
        <taxon>Micrococcaceae</taxon>
        <taxon>Arthrobacter</taxon>
    </lineage>
</organism>
<dbReference type="InterPro" id="IPR013324">
    <property type="entry name" value="RNA_pol_sigma_r3/r4-like"/>
</dbReference>
<dbReference type="GO" id="GO:0006352">
    <property type="term" value="P:DNA-templated transcription initiation"/>
    <property type="evidence" value="ECO:0007669"/>
    <property type="project" value="InterPro"/>
</dbReference>
<dbReference type="EMBL" id="JAAMFM010000026">
    <property type="protein sequence ID" value="NVM96181.1"/>
    <property type="molecule type" value="Genomic_DNA"/>
</dbReference>
<dbReference type="Pfam" id="PF04545">
    <property type="entry name" value="Sigma70_r4"/>
    <property type="match status" value="1"/>
</dbReference>
<evidence type="ECO:0000313" key="3">
    <source>
        <dbReference type="Proteomes" id="UP000543556"/>
    </source>
</evidence>
<protein>
    <recommendedName>
        <fullName evidence="1">RNA polymerase sigma-70 region 4 domain-containing protein</fullName>
    </recommendedName>
</protein>
<dbReference type="InterPro" id="IPR036388">
    <property type="entry name" value="WH-like_DNA-bd_sf"/>
</dbReference>
<evidence type="ECO:0000259" key="1">
    <source>
        <dbReference type="Pfam" id="PF04545"/>
    </source>
</evidence>
<evidence type="ECO:0000313" key="2">
    <source>
        <dbReference type="EMBL" id="NVM96181.1"/>
    </source>
</evidence>
<dbReference type="Gene3D" id="1.10.10.10">
    <property type="entry name" value="Winged helix-like DNA-binding domain superfamily/Winged helix DNA-binding domain"/>
    <property type="match status" value="1"/>
</dbReference>
<proteinExistence type="predicted"/>
<dbReference type="Proteomes" id="UP000543556">
    <property type="component" value="Unassembled WGS sequence"/>
</dbReference>
<comment type="caution">
    <text evidence="2">The sequence shown here is derived from an EMBL/GenBank/DDBJ whole genome shotgun (WGS) entry which is preliminary data.</text>
</comment>
<gene>
    <name evidence="2" type="ORF">G6034_14975</name>
</gene>